<comment type="caution">
    <text evidence="1">The sequence shown here is derived from an EMBL/GenBank/DDBJ whole genome shotgun (WGS) entry which is preliminary data.</text>
</comment>
<accession>A0ABP7I986</accession>
<dbReference type="EMBL" id="BAABCM010000004">
    <property type="protein sequence ID" value="GAA3812707.1"/>
    <property type="molecule type" value="Genomic_DNA"/>
</dbReference>
<dbReference type="Proteomes" id="UP001501624">
    <property type="component" value="Unassembled WGS sequence"/>
</dbReference>
<organism evidence="1 2">
    <name type="scientific">Amycolatopsis tucumanensis</name>
    <dbReference type="NCBI Taxonomy" id="401106"/>
    <lineage>
        <taxon>Bacteria</taxon>
        <taxon>Bacillati</taxon>
        <taxon>Actinomycetota</taxon>
        <taxon>Actinomycetes</taxon>
        <taxon>Pseudonocardiales</taxon>
        <taxon>Pseudonocardiaceae</taxon>
        <taxon>Amycolatopsis</taxon>
    </lineage>
</organism>
<sequence>MGSSVAGLIGGQTPVSFCALTVKNIANSPAKNMSSLESHTIVPTLTMFGRFSECTRWLMVGAAVVTGRIMSPCEATCLVGSGTPRRGCWSQ</sequence>
<evidence type="ECO:0000313" key="1">
    <source>
        <dbReference type="EMBL" id="GAA3812707.1"/>
    </source>
</evidence>
<proteinExistence type="predicted"/>
<evidence type="ECO:0000313" key="2">
    <source>
        <dbReference type="Proteomes" id="UP001501624"/>
    </source>
</evidence>
<keyword evidence="2" id="KW-1185">Reference proteome</keyword>
<name>A0ABP7I986_9PSEU</name>
<protein>
    <submittedName>
        <fullName evidence="1">Uncharacterized protein</fullName>
    </submittedName>
</protein>
<gene>
    <name evidence="1" type="ORF">GCM10022380_33120</name>
</gene>
<reference evidence="2" key="1">
    <citation type="journal article" date="2019" name="Int. J. Syst. Evol. Microbiol.">
        <title>The Global Catalogue of Microorganisms (GCM) 10K type strain sequencing project: providing services to taxonomists for standard genome sequencing and annotation.</title>
        <authorList>
            <consortium name="The Broad Institute Genomics Platform"/>
            <consortium name="The Broad Institute Genome Sequencing Center for Infectious Disease"/>
            <person name="Wu L."/>
            <person name="Ma J."/>
        </authorList>
    </citation>
    <scope>NUCLEOTIDE SEQUENCE [LARGE SCALE GENOMIC DNA]</scope>
    <source>
        <strain evidence="2">JCM 17017</strain>
    </source>
</reference>